<keyword evidence="6 7" id="KW-0472">Membrane</keyword>
<feature type="transmembrane region" description="Helical" evidence="7">
    <location>
        <begin position="79"/>
        <end position="104"/>
    </location>
</feature>
<dbReference type="GO" id="GO:0055085">
    <property type="term" value="P:transmembrane transport"/>
    <property type="evidence" value="ECO:0007669"/>
    <property type="project" value="InterPro"/>
</dbReference>
<dbReference type="Gene3D" id="1.10.3720.10">
    <property type="entry name" value="MetI-like"/>
    <property type="match status" value="1"/>
</dbReference>
<evidence type="ECO:0000256" key="2">
    <source>
        <dbReference type="ARBA" id="ARBA00022448"/>
    </source>
</evidence>
<name>A0A410FT73_BIPS1</name>
<dbReference type="SUPFAM" id="SSF161098">
    <property type="entry name" value="MetI-like"/>
    <property type="match status" value="1"/>
</dbReference>
<keyword evidence="2 7" id="KW-0813">Transport</keyword>
<dbReference type="PANTHER" id="PTHR43744">
    <property type="entry name" value="ABC TRANSPORTER PERMEASE PROTEIN MG189-RELATED-RELATED"/>
    <property type="match status" value="1"/>
</dbReference>
<dbReference type="CDD" id="cd06261">
    <property type="entry name" value="TM_PBP2"/>
    <property type="match status" value="1"/>
</dbReference>
<evidence type="ECO:0000313" key="9">
    <source>
        <dbReference type="EMBL" id="QAA76226.1"/>
    </source>
</evidence>
<dbReference type="PANTHER" id="PTHR43744:SF12">
    <property type="entry name" value="ABC TRANSPORTER PERMEASE PROTEIN MG189-RELATED"/>
    <property type="match status" value="1"/>
</dbReference>
<feature type="transmembrane region" description="Helical" evidence="7">
    <location>
        <begin position="252"/>
        <end position="270"/>
    </location>
</feature>
<dbReference type="EMBL" id="CP034928">
    <property type="protein sequence ID" value="QAA76226.1"/>
    <property type="molecule type" value="Genomic_DNA"/>
</dbReference>
<dbReference type="GO" id="GO:0005886">
    <property type="term" value="C:plasma membrane"/>
    <property type="evidence" value="ECO:0007669"/>
    <property type="project" value="UniProtKB-SubCell"/>
</dbReference>
<dbReference type="InterPro" id="IPR035906">
    <property type="entry name" value="MetI-like_sf"/>
</dbReference>
<accession>A0A410FT73</accession>
<evidence type="ECO:0000259" key="8">
    <source>
        <dbReference type="PROSITE" id="PS50928"/>
    </source>
</evidence>
<dbReference type="AlphaFoldDB" id="A0A410FT73"/>
<feature type="transmembrane region" description="Helical" evidence="7">
    <location>
        <begin position="150"/>
        <end position="170"/>
    </location>
</feature>
<feature type="transmembrane region" description="Helical" evidence="7">
    <location>
        <begin position="116"/>
        <end position="138"/>
    </location>
</feature>
<evidence type="ECO:0000256" key="1">
    <source>
        <dbReference type="ARBA" id="ARBA00004651"/>
    </source>
</evidence>
<evidence type="ECO:0000313" key="10">
    <source>
        <dbReference type="Proteomes" id="UP000287233"/>
    </source>
</evidence>
<dbReference type="InterPro" id="IPR000515">
    <property type="entry name" value="MetI-like"/>
</dbReference>
<keyword evidence="5 7" id="KW-1133">Transmembrane helix</keyword>
<comment type="similarity">
    <text evidence="7">Belongs to the binding-protein-dependent transport system permease family.</text>
</comment>
<dbReference type="Pfam" id="PF00528">
    <property type="entry name" value="BPD_transp_1"/>
    <property type="match status" value="1"/>
</dbReference>
<protein>
    <submittedName>
        <fullName evidence="9">ABC transporter, permease protein 2 (Cluster 1, maltose/g3p/polyamine/iron)</fullName>
    </submittedName>
</protein>
<dbReference type="KEGG" id="bih:BIP78_0460"/>
<evidence type="ECO:0000256" key="4">
    <source>
        <dbReference type="ARBA" id="ARBA00022692"/>
    </source>
</evidence>
<evidence type="ECO:0000256" key="5">
    <source>
        <dbReference type="ARBA" id="ARBA00022989"/>
    </source>
</evidence>
<evidence type="ECO:0000256" key="6">
    <source>
        <dbReference type="ARBA" id="ARBA00023136"/>
    </source>
</evidence>
<evidence type="ECO:0000256" key="3">
    <source>
        <dbReference type="ARBA" id="ARBA00022475"/>
    </source>
</evidence>
<reference evidence="10" key="1">
    <citation type="submission" date="2018-12" db="EMBL/GenBank/DDBJ databases">
        <title>Complete genome sequence of an uncultured bacterium of the candidate phylum Bipolaricaulota.</title>
        <authorList>
            <person name="Kadnikov V.V."/>
            <person name="Mardanov A.V."/>
            <person name="Beletsky A.V."/>
            <person name="Frank Y.A."/>
            <person name="Karnachuk O.V."/>
            <person name="Ravin N.V."/>
        </authorList>
    </citation>
    <scope>NUCLEOTIDE SEQUENCE [LARGE SCALE GENOMIC DNA]</scope>
</reference>
<proteinExistence type="inferred from homology"/>
<dbReference type="Proteomes" id="UP000287233">
    <property type="component" value="Chromosome"/>
</dbReference>
<comment type="subcellular location">
    <subcellularLocation>
        <location evidence="1 7">Cell membrane</location>
        <topology evidence="1 7">Multi-pass membrane protein</topology>
    </subcellularLocation>
</comment>
<sequence>MAVHRRGGETYLLRRVGSLVVVYVSLAFVAVIMAMPLFWMITTSLKDIVQALRIPPQWIPNPVRWDNYPAAWHAAPFAIYFWNSFFLAITTTVGDVVTSIPAAYVLAKMTFLGRGLLLGLLLGTLMIPGQMLLVPSFILINRLGWYNTYWALIIPWTAGVFGIFLLRQFFKTIPDELWDSARIDGCHRLRYIFQIAVPLVRPGIATVALFKFVGSWNAFLWVIIMTDKVELRTVPVGLRFFMMDIGTDYPRLMAAATMAIVPVLILFLFAQRQFIQGIARTGIK</sequence>
<feature type="domain" description="ABC transmembrane type-1" evidence="8">
    <location>
        <begin position="81"/>
        <end position="270"/>
    </location>
</feature>
<evidence type="ECO:0000256" key="7">
    <source>
        <dbReference type="RuleBase" id="RU363032"/>
    </source>
</evidence>
<keyword evidence="3" id="KW-1003">Cell membrane</keyword>
<gene>
    <name evidence="9" type="ORF">BIP78_0460</name>
</gene>
<feature type="transmembrane region" description="Helical" evidence="7">
    <location>
        <begin position="20"/>
        <end position="41"/>
    </location>
</feature>
<dbReference type="PROSITE" id="PS50928">
    <property type="entry name" value="ABC_TM1"/>
    <property type="match status" value="1"/>
</dbReference>
<organism evidence="9 10">
    <name type="scientific">Bipolaricaulis sibiricus</name>
    <dbReference type="NCBI Taxonomy" id="2501609"/>
    <lineage>
        <taxon>Bacteria</taxon>
        <taxon>Candidatus Bipolaricaulota</taxon>
        <taxon>Candidatus Bipolaricaulia</taxon>
        <taxon>Candidatus Bipolaricaulales</taxon>
        <taxon>Candidatus Bipolaricaulaceae</taxon>
        <taxon>Candidatus Bipolaricaulis</taxon>
    </lineage>
</organism>
<keyword evidence="4 7" id="KW-0812">Transmembrane</keyword>